<evidence type="ECO:0000259" key="2">
    <source>
        <dbReference type="PROSITE" id="PS50093"/>
    </source>
</evidence>
<feature type="compositionally biased region" description="Basic and acidic residues" evidence="1">
    <location>
        <begin position="415"/>
        <end position="426"/>
    </location>
</feature>
<dbReference type="AlphaFoldDB" id="A0A317CYQ0"/>
<dbReference type="Gene3D" id="2.60.40.10">
    <property type="entry name" value="Immunoglobulins"/>
    <property type="match status" value="1"/>
</dbReference>
<dbReference type="InterPro" id="IPR012334">
    <property type="entry name" value="Pectin_lyas_fold"/>
</dbReference>
<dbReference type="Gene3D" id="2.80.10.50">
    <property type="match status" value="2"/>
</dbReference>
<dbReference type="GO" id="GO:0051015">
    <property type="term" value="F:actin filament binding"/>
    <property type="evidence" value="ECO:0007669"/>
    <property type="project" value="TreeGrafter"/>
</dbReference>
<dbReference type="SMART" id="SM00089">
    <property type="entry name" value="PKD"/>
    <property type="match status" value="1"/>
</dbReference>
<comment type="caution">
    <text evidence="3">The sequence shown here is derived from an EMBL/GenBank/DDBJ whole genome shotgun (WGS) entry which is preliminary data.</text>
</comment>
<dbReference type="Pfam" id="PF18911">
    <property type="entry name" value="PKD_4"/>
    <property type="match status" value="1"/>
</dbReference>
<dbReference type="Gene3D" id="2.160.20.10">
    <property type="entry name" value="Single-stranded right-handed beta-helix, Pectin lyase-like"/>
    <property type="match status" value="1"/>
</dbReference>
<dbReference type="SUPFAM" id="SSF51126">
    <property type="entry name" value="Pectin lyase-like"/>
    <property type="match status" value="1"/>
</dbReference>
<dbReference type="InterPro" id="IPR035986">
    <property type="entry name" value="PKD_dom_sf"/>
</dbReference>
<name>A0A317CYQ0_9ACTN</name>
<dbReference type="PANTHER" id="PTHR33351:SF1">
    <property type="entry name" value="IG-LIKE DOMAIN-CONTAINING PROTEIN-RELATED"/>
    <property type="match status" value="1"/>
</dbReference>
<dbReference type="EMBL" id="QGKR01000311">
    <property type="protein sequence ID" value="PWR05415.1"/>
    <property type="molecule type" value="Genomic_DNA"/>
</dbReference>
<protein>
    <recommendedName>
        <fullName evidence="2">PKD domain-containing protein</fullName>
    </recommendedName>
</protein>
<feature type="region of interest" description="Disordered" evidence="1">
    <location>
        <begin position="390"/>
        <end position="436"/>
    </location>
</feature>
<dbReference type="CDD" id="cd00257">
    <property type="entry name" value="beta-trefoil_FSCN-like"/>
    <property type="match status" value="2"/>
</dbReference>
<evidence type="ECO:0000256" key="1">
    <source>
        <dbReference type="SAM" id="MobiDB-lite"/>
    </source>
</evidence>
<evidence type="ECO:0000313" key="4">
    <source>
        <dbReference type="Proteomes" id="UP000245410"/>
    </source>
</evidence>
<dbReference type="GO" id="GO:0005975">
    <property type="term" value="P:carbohydrate metabolic process"/>
    <property type="evidence" value="ECO:0007669"/>
    <property type="project" value="UniProtKB-ARBA"/>
</dbReference>
<gene>
    <name evidence="3" type="ORF">DKT68_27055</name>
</gene>
<dbReference type="InterPro" id="IPR013783">
    <property type="entry name" value="Ig-like_fold"/>
</dbReference>
<dbReference type="CDD" id="cd00146">
    <property type="entry name" value="PKD"/>
    <property type="match status" value="1"/>
</dbReference>
<feature type="domain" description="PKD" evidence="2">
    <location>
        <begin position="478"/>
        <end position="538"/>
    </location>
</feature>
<dbReference type="InterPro" id="IPR011050">
    <property type="entry name" value="Pectin_lyase_fold/virulence"/>
</dbReference>
<reference evidence="3 4" key="1">
    <citation type="submission" date="2018-05" db="EMBL/GenBank/DDBJ databases">
        <title>Micromonospora atacamensis sp. nov., a novel actinobacteria isolated from high altitude Atacama Desert soil.</title>
        <authorList>
            <person name="Carro L."/>
            <person name="Golinska P."/>
            <person name="Klenk H.-P."/>
            <person name="Goodfellow M."/>
        </authorList>
    </citation>
    <scope>NUCLEOTIDE SEQUENCE [LARGE SCALE GENOMIC DNA]</scope>
    <source>
        <strain evidence="3 4">5R2A7</strain>
    </source>
</reference>
<accession>A0A317CYQ0</accession>
<dbReference type="InterPro" id="IPR052883">
    <property type="entry name" value="Hisactophilin"/>
</dbReference>
<dbReference type="GO" id="GO:0015629">
    <property type="term" value="C:actin cytoskeleton"/>
    <property type="evidence" value="ECO:0007669"/>
    <property type="project" value="TreeGrafter"/>
</dbReference>
<sequence length="791" mass="80738">MTSSDFRQQPDPPPPPRACMRRTSLAGLTAIAVTGGTLLATGGSTQAAEPTALYVKGAAANCSDQGPGTGAQPFCTIGAAAAVVTAGQTVYVYDGDYPERVTLTRSGTPDAPIGFQANGRAVRLVGPNAGLVIDGQHDIGLQEFKVSGAVDTPALDIRNSSNIEVAGGNFTMASAATAPAVRLVGVTMASVRDVVGSGFSPVDGLTVDATSSDVTVERATLIGGATNGSADPSAGIRTDGARTTILDSVIGGYTGAAIAVGPTASGTVVANNQINPGAGHGIHNRGADATAIVNNAVQGRCLDGVRVDGASTGVSVQNNKLSGNGRPESYCDPQAVGGVQVGIHDQALSGTVVDYNNLHNGWSSPSASIYSWNGTVMGLAQFRAVSGQAVHDRDTAQSSDRIDSANSAAPGYQNRDSRGWSRRDDPGVPNTGAGPVAYADRGPVEFVRTPIASFDATLDLAASAVTVDASASRPGFVPIKEYVFNFGDGTAVTQSAPRATHRYATPGAYDVTVTVRGTDDLQGSSTEQVSVLLRTATVGLLALSNLRYVGTSAPVLLPNQVGLTAAAQYDMADAGNGQVALVSRASGLYVTQVATPDAPLNASSQTVGTAEKFTVVRNSDGTVSLKAGNNLYATADPSGAVTLSASRPTISTWEKFHQVPVADANRSLRAKVNGLYVSADGAGVKPLIASRPTVGTWERFDIVDLGSGQVALFARANNRFVTADGAGANPLIATRPTVSLWERFTLVRNSDGTVSFKAAVNGRYVSADGAGAKPLIANGPAISTWEKFTLG</sequence>
<organism evidence="3 4">
    <name type="scientific">Micromonospora acroterricola</name>
    <dbReference type="NCBI Taxonomy" id="2202421"/>
    <lineage>
        <taxon>Bacteria</taxon>
        <taxon>Bacillati</taxon>
        <taxon>Actinomycetota</taxon>
        <taxon>Actinomycetes</taxon>
        <taxon>Micromonosporales</taxon>
        <taxon>Micromonosporaceae</taxon>
        <taxon>Micromonospora</taxon>
    </lineage>
</organism>
<dbReference type="PROSITE" id="PS50093">
    <property type="entry name" value="PKD"/>
    <property type="match status" value="1"/>
</dbReference>
<evidence type="ECO:0000313" key="3">
    <source>
        <dbReference type="EMBL" id="PWR05415.1"/>
    </source>
</evidence>
<proteinExistence type="predicted"/>
<feature type="compositionally biased region" description="Basic and acidic residues" evidence="1">
    <location>
        <begin position="390"/>
        <end position="403"/>
    </location>
</feature>
<dbReference type="SUPFAM" id="SSF49299">
    <property type="entry name" value="PKD domain"/>
    <property type="match status" value="1"/>
</dbReference>
<dbReference type="Proteomes" id="UP000245410">
    <property type="component" value="Unassembled WGS sequence"/>
</dbReference>
<dbReference type="InterPro" id="IPR022409">
    <property type="entry name" value="PKD/Chitinase_dom"/>
</dbReference>
<dbReference type="SUPFAM" id="SSF50405">
    <property type="entry name" value="Actin-crosslinking proteins"/>
    <property type="match status" value="2"/>
</dbReference>
<dbReference type="GO" id="GO:0030041">
    <property type="term" value="P:actin filament polymerization"/>
    <property type="evidence" value="ECO:0007669"/>
    <property type="project" value="TreeGrafter"/>
</dbReference>
<dbReference type="InterPro" id="IPR008999">
    <property type="entry name" value="Actin-crosslinking"/>
</dbReference>
<dbReference type="InterPro" id="IPR000601">
    <property type="entry name" value="PKD_dom"/>
</dbReference>
<keyword evidence="4" id="KW-1185">Reference proteome</keyword>
<dbReference type="PANTHER" id="PTHR33351">
    <property type="entry name" value="HISACTOPHILIN-1-RELATED"/>
    <property type="match status" value="1"/>
</dbReference>